<evidence type="ECO:0000313" key="9">
    <source>
        <dbReference type="Proteomes" id="UP001431019"/>
    </source>
</evidence>
<dbReference type="InterPro" id="IPR024925">
    <property type="entry name" value="Malonyl_CoA-ACP_transAc"/>
</dbReference>
<dbReference type="SUPFAM" id="SSF55048">
    <property type="entry name" value="Probable ACP-binding domain of malonyl-CoA ACP transacylase"/>
    <property type="match status" value="1"/>
</dbReference>
<keyword evidence="3 6" id="KW-0808">Transferase</keyword>
<reference evidence="8 9" key="1">
    <citation type="submission" date="2021-11" db="EMBL/GenBank/DDBJ databases">
        <authorList>
            <person name="Oh E.-T."/>
            <person name="Kim S.-B."/>
        </authorList>
    </citation>
    <scope>NUCLEOTIDE SEQUENCE [LARGE SCALE GENOMIC DNA]</scope>
    <source>
        <strain evidence="8 9">MMS20-SJTR3</strain>
    </source>
</reference>
<dbReference type="PIRSF" id="PIRSF000446">
    <property type="entry name" value="Mct"/>
    <property type="match status" value="1"/>
</dbReference>
<feature type="domain" description="Malonyl-CoA:ACP transacylase (MAT)" evidence="7">
    <location>
        <begin position="5"/>
        <end position="310"/>
    </location>
</feature>
<gene>
    <name evidence="8" type="primary">mdcH</name>
    <name evidence="8" type="ORF">LJ656_28650</name>
</gene>
<dbReference type="InterPro" id="IPR016036">
    <property type="entry name" value="Malonyl_transacylase_ACP-bd"/>
</dbReference>
<dbReference type="RefSeq" id="WP_230512858.1">
    <property type="nucleotide sequence ID" value="NZ_JAJITD010000019.1"/>
</dbReference>
<evidence type="ECO:0000259" key="7">
    <source>
        <dbReference type="SMART" id="SM00827"/>
    </source>
</evidence>
<dbReference type="InterPro" id="IPR014043">
    <property type="entry name" value="Acyl_transferase_dom"/>
</dbReference>
<evidence type="ECO:0000256" key="5">
    <source>
        <dbReference type="ARBA" id="ARBA00048462"/>
    </source>
</evidence>
<evidence type="ECO:0000256" key="2">
    <source>
        <dbReference type="ARBA" id="ARBA00018953"/>
    </source>
</evidence>
<protein>
    <recommendedName>
        <fullName evidence="2 6">Malonyl CoA-acyl carrier protein transacylase</fullName>
        <ecNumber evidence="1 6">2.3.1.39</ecNumber>
    </recommendedName>
</protein>
<sequence>MLALLFPGQGAQSDGFLHRLPQHRAVSDTLAEASDTLGVDVLTLDSANALNSTVAVQLGLTIAGVALARALADAGLSAQISAGLSVGAYPAAVSCGALAFGDALKMVRRRAQLMESAYPSGYGLAAIAGLSEHQVDTLAAQHAEATQQRVYIGNVNAPRQIVMAGPNDALDAFIDRALAAGARKATRLAVSVPSHCELLAQASDELLAFSRELPFQRPHSGYIGNRGGRPLYTADAIRDDLATNMRYTVRWFDALTAMQEMGASVLLEAPPGQVLTDIARENFPDTTALAANTFAPGQFDRLVATVRRRLERD</sequence>
<evidence type="ECO:0000256" key="3">
    <source>
        <dbReference type="ARBA" id="ARBA00022679"/>
    </source>
</evidence>
<dbReference type="SMART" id="SM00827">
    <property type="entry name" value="PKS_AT"/>
    <property type="match status" value="1"/>
</dbReference>
<name>A0ABS8K325_9BURK</name>
<dbReference type="Pfam" id="PF00698">
    <property type="entry name" value="Acyl_transf_1"/>
    <property type="match status" value="1"/>
</dbReference>
<dbReference type="Gene3D" id="3.40.366.10">
    <property type="entry name" value="Malonyl-Coenzyme A Acyl Carrier Protein, domain 2"/>
    <property type="match status" value="1"/>
</dbReference>
<keyword evidence="4 6" id="KW-0012">Acyltransferase</keyword>
<evidence type="ECO:0000313" key="8">
    <source>
        <dbReference type="EMBL" id="MCC8396563.1"/>
    </source>
</evidence>
<dbReference type="PANTHER" id="PTHR42681">
    <property type="entry name" value="MALONYL-COA-ACYL CARRIER PROTEIN TRANSACYLASE, MITOCHONDRIAL"/>
    <property type="match status" value="1"/>
</dbReference>
<organism evidence="8 9">
    <name type="scientific">Paraburkholderia sejongensis</name>
    <dbReference type="NCBI Taxonomy" id="2886946"/>
    <lineage>
        <taxon>Bacteria</taxon>
        <taxon>Pseudomonadati</taxon>
        <taxon>Pseudomonadota</taxon>
        <taxon>Betaproteobacteria</taxon>
        <taxon>Burkholderiales</taxon>
        <taxon>Burkholderiaceae</taxon>
        <taxon>Paraburkholderia</taxon>
    </lineage>
</organism>
<dbReference type="EC" id="2.3.1.39" evidence="1 6"/>
<dbReference type="EMBL" id="JAJITD010000019">
    <property type="protein sequence ID" value="MCC8396563.1"/>
    <property type="molecule type" value="Genomic_DNA"/>
</dbReference>
<dbReference type="InterPro" id="IPR001227">
    <property type="entry name" value="Ac_transferase_dom_sf"/>
</dbReference>
<dbReference type="Proteomes" id="UP001431019">
    <property type="component" value="Unassembled WGS sequence"/>
</dbReference>
<dbReference type="InterPro" id="IPR050858">
    <property type="entry name" value="Mal-CoA-ACP_Trans/PKS_FabD"/>
</dbReference>
<dbReference type="InterPro" id="IPR017554">
    <property type="entry name" value="Malonate_deCOase_MdcHsu"/>
</dbReference>
<comment type="catalytic activity">
    <reaction evidence="5 6">
        <text>holo-[ACP] + malonyl-CoA = malonyl-[ACP] + CoA</text>
        <dbReference type="Rhea" id="RHEA:41792"/>
        <dbReference type="Rhea" id="RHEA-COMP:9623"/>
        <dbReference type="Rhea" id="RHEA-COMP:9685"/>
        <dbReference type="ChEBI" id="CHEBI:57287"/>
        <dbReference type="ChEBI" id="CHEBI:57384"/>
        <dbReference type="ChEBI" id="CHEBI:64479"/>
        <dbReference type="ChEBI" id="CHEBI:78449"/>
        <dbReference type="EC" id="2.3.1.39"/>
    </reaction>
</comment>
<comment type="caution">
    <text evidence="8">The sequence shown here is derived from an EMBL/GenBank/DDBJ whole genome shotgun (WGS) entry which is preliminary data.</text>
</comment>
<dbReference type="NCBIfam" id="TIGR03131">
    <property type="entry name" value="malonate_mdcH"/>
    <property type="match status" value="1"/>
</dbReference>
<evidence type="ECO:0000256" key="4">
    <source>
        <dbReference type="ARBA" id="ARBA00023315"/>
    </source>
</evidence>
<keyword evidence="9" id="KW-1185">Reference proteome</keyword>
<dbReference type="PANTHER" id="PTHR42681:SF1">
    <property type="entry name" value="MALONYL-COA-ACYL CARRIER PROTEIN TRANSACYLASE, MITOCHONDRIAL"/>
    <property type="match status" value="1"/>
</dbReference>
<comment type="similarity">
    <text evidence="6">Belongs to the fabD family.</text>
</comment>
<dbReference type="SUPFAM" id="SSF52151">
    <property type="entry name" value="FabD/lysophospholipase-like"/>
    <property type="match status" value="1"/>
</dbReference>
<dbReference type="Gene3D" id="3.30.70.250">
    <property type="entry name" value="Malonyl-CoA ACP transacylase, ACP-binding"/>
    <property type="match status" value="1"/>
</dbReference>
<dbReference type="InterPro" id="IPR016035">
    <property type="entry name" value="Acyl_Trfase/lysoPLipase"/>
</dbReference>
<accession>A0ABS8K325</accession>
<evidence type="ECO:0000256" key="1">
    <source>
        <dbReference type="ARBA" id="ARBA00013258"/>
    </source>
</evidence>
<evidence type="ECO:0000256" key="6">
    <source>
        <dbReference type="PIRNR" id="PIRNR000446"/>
    </source>
</evidence>
<proteinExistence type="inferred from homology"/>